<dbReference type="AlphaFoldDB" id="A0A142B8I6"/>
<organism evidence="1 2">
    <name type="scientific">Endozoicomonas montiporae CL-33</name>
    <dbReference type="NCBI Taxonomy" id="570277"/>
    <lineage>
        <taxon>Bacteria</taxon>
        <taxon>Pseudomonadati</taxon>
        <taxon>Pseudomonadota</taxon>
        <taxon>Gammaproteobacteria</taxon>
        <taxon>Oceanospirillales</taxon>
        <taxon>Endozoicomonadaceae</taxon>
        <taxon>Endozoicomonas</taxon>
    </lineage>
</organism>
<dbReference type="KEGG" id="emp:EZMO1_0844"/>
<evidence type="ECO:0000313" key="2">
    <source>
        <dbReference type="Proteomes" id="UP000071065"/>
    </source>
</evidence>
<dbReference type="InterPro" id="IPR010921">
    <property type="entry name" value="Trp_repressor/repl_initiator"/>
</dbReference>
<dbReference type="Pfam" id="PF01527">
    <property type="entry name" value="HTH_Tnp_1"/>
    <property type="match status" value="1"/>
</dbReference>
<protein>
    <submittedName>
        <fullName evidence="1">IS66 family transposase</fullName>
    </submittedName>
</protein>
<dbReference type="InterPro" id="IPR036388">
    <property type="entry name" value="WH-like_DNA-bd_sf"/>
</dbReference>
<dbReference type="GO" id="GO:0006313">
    <property type="term" value="P:DNA transposition"/>
    <property type="evidence" value="ECO:0007669"/>
    <property type="project" value="InterPro"/>
</dbReference>
<dbReference type="Gene3D" id="1.10.10.10">
    <property type="entry name" value="Winged helix-like DNA-binding domain superfamily/Winged helix DNA-binding domain"/>
    <property type="match status" value="1"/>
</dbReference>
<dbReference type="STRING" id="570277.EZMO1_0844"/>
<dbReference type="InterPro" id="IPR002514">
    <property type="entry name" value="Transposase_8"/>
</dbReference>
<evidence type="ECO:0000313" key="1">
    <source>
        <dbReference type="EMBL" id="AMO55062.1"/>
    </source>
</evidence>
<dbReference type="Proteomes" id="UP000071065">
    <property type="component" value="Chromosome"/>
</dbReference>
<dbReference type="SUPFAM" id="SSF48295">
    <property type="entry name" value="TrpR-like"/>
    <property type="match status" value="1"/>
</dbReference>
<proteinExistence type="predicted"/>
<gene>
    <name evidence="1" type="ORF">EZMO1_0844</name>
</gene>
<reference evidence="1 2" key="1">
    <citation type="journal article" date="2016" name="Front. Microbiol.">
        <title>Genomic Insight into the Host-Endosymbiont Relationship of Endozoicomonas montiporae CL-33(T) with its Coral Host.</title>
        <authorList>
            <person name="Ding J.-Y."/>
            <person name="Shiu J.-H."/>
            <person name="Chen W.-M."/>
            <person name="Chiang Y.-R."/>
            <person name="Tang S.-L."/>
        </authorList>
    </citation>
    <scope>NUCLEOTIDE SEQUENCE [LARGE SCALE GENOMIC DNA]</scope>
    <source>
        <strain evidence="1 2">CL-33</strain>
    </source>
</reference>
<dbReference type="RefSeq" id="WP_051789875.1">
    <property type="nucleotide sequence ID" value="NZ_CP013251.1"/>
</dbReference>
<dbReference type="OrthoDB" id="9800877at2"/>
<dbReference type="GO" id="GO:0004803">
    <property type="term" value="F:transposase activity"/>
    <property type="evidence" value="ECO:0007669"/>
    <property type="project" value="InterPro"/>
</dbReference>
<dbReference type="EMBL" id="CP013251">
    <property type="protein sequence ID" value="AMO55062.1"/>
    <property type="molecule type" value="Genomic_DNA"/>
</dbReference>
<sequence>MDQLTPSLPAPKTRRRFTPEFKAMILKACKEPGNSVAGVAQKYNLNANLLHKWRRQFEQEPATDFIPLTVTTPLIDQRDQTVRIELPNGTVIHWPADRIMESVDWLKVMQS</sequence>
<dbReference type="GO" id="GO:0043565">
    <property type="term" value="F:sequence-specific DNA binding"/>
    <property type="evidence" value="ECO:0007669"/>
    <property type="project" value="InterPro"/>
</dbReference>
<dbReference type="NCBIfam" id="NF047595">
    <property type="entry name" value="IS66_ISRel24_TnpA"/>
    <property type="match status" value="1"/>
</dbReference>
<name>A0A142B8I6_9GAMM</name>
<accession>A0A142B8I6</accession>
<dbReference type="PATRIC" id="fig|570277.3.peg.918"/>